<sequence>MEVGSPGNTIPSMTFESTTMATSSVPNNLLITAGKKTVTQCTLEGSTFEGDFHKSHFVKIHPPGDLAPSETETQSASLSFSRERSQALDHLRTLLAYDTLQSLVDIAFQGVDLTRSVFPPQLLKSMREFSLYIGWEIPSVDNDSDWVKGRSPALLLFWRTLVSLVRHGGKRLHLPNGCHRQGL</sequence>
<evidence type="ECO:0000313" key="2">
    <source>
        <dbReference type="Proteomes" id="UP000735302"/>
    </source>
</evidence>
<dbReference type="EMBL" id="BLXT01001414">
    <property type="protein sequence ID" value="GFN85406.1"/>
    <property type="molecule type" value="Genomic_DNA"/>
</dbReference>
<keyword evidence="2" id="KW-1185">Reference proteome</keyword>
<evidence type="ECO:0000313" key="1">
    <source>
        <dbReference type="EMBL" id="GFN85406.1"/>
    </source>
</evidence>
<protein>
    <submittedName>
        <fullName evidence="1">Uncharacterized protein</fullName>
    </submittedName>
</protein>
<gene>
    <name evidence="1" type="ORF">PoB_001191200</name>
</gene>
<reference evidence="1 2" key="1">
    <citation type="journal article" date="2021" name="Elife">
        <title>Chloroplast acquisition without the gene transfer in kleptoplastic sea slugs, Plakobranchus ocellatus.</title>
        <authorList>
            <person name="Maeda T."/>
            <person name="Takahashi S."/>
            <person name="Yoshida T."/>
            <person name="Shimamura S."/>
            <person name="Takaki Y."/>
            <person name="Nagai Y."/>
            <person name="Toyoda A."/>
            <person name="Suzuki Y."/>
            <person name="Arimoto A."/>
            <person name="Ishii H."/>
            <person name="Satoh N."/>
            <person name="Nishiyama T."/>
            <person name="Hasebe M."/>
            <person name="Maruyama T."/>
            <person name="Minagawa J."/>
            <person name="Obokata J."/>
            <person name="Shigenobu S."/>
        </authorList>
    </citation>
    <scope>NUCLEOTIDE SEQUENCE [LARGE SCALE GENOMIC DNA]</scope>
</reference>
<proteinExistence type="predicted"/>
<name>A0AAV3YSG9_9GAST</name>
<dbReference type="AlphaFoldDB" id="A0AAV3YSG9"/>
<organism evidence="1 2">
    <name type="scientific">Plakobranchus ocellatus</name>
    <dbReference type="NCBI Taxonomy" id="259542"/>
    <lineage>
        <taxon>Eukaryota</taxon>
        <taxon>Metazoa</taxon>
        <taxon>Spiralia</taxon>
        <taxon>Lophotrochozoa</taxon>
        <taxon>Mollusca</taxon>
        <taxon>Gastropoda</taxon>
        <taxon>Heterobranchia</taxon>
        <taxon>Euthyneura</taxon>
        <taxon>Panpulmonata</taxon>
        <taxon>Sacoglossa</taxon>
        <taxon>Placobranchoidea</taxon>
        <taxon>Plakobranchidae</taxon>
        <taxon>Plakobranchus</taxon>
    </lineage>
</organism>
<comment type="caution">
    <text evidence="1">The sequence shown here is derived from an EMBL/GenBank/DDBJ whole genome shotgun (WGS) entry which is preliminary data.</text>
</comment>
<accession>A0AAV3YSG9</accession>
<dbReference type="Proteomes" id="UP000735302">
    <property type="component" value="Unassembled WGS sequence"/>
</dbReference>